<evidence type="ECO:0000256" key="4">
    <source>
        <dbReference type="ARBA" id="ARBA00012045"/>
    </source>
</evidence>
<dbReference type="InterPro" id="IPR023170">
    <property type="entry name" value="HhH_base_excis_C"/>
</dbReference>
<dbReference type="Pfam" id="PF00730">
    <property type="entry name" value="HhH-GPD"/>
    <property type="match status" value="1"/>
</dbReference>
<evidence type="ECO:0000259" key="15">
    <source>
        <dbReference type="SMART" id="SM00478"/>
    </source>
</evidence>
<dbReference type="InterPro" id="IPR044298">
    <property type="entry name" value="MIG/MutY"/>
</dbReference>
<dbReference type="Gene3D" id="1.10.1670.10">
    <property type="entry name" value="Helix-hairpin-Helix base-excision DNA repair enzymes (C-terminal)"/>
    <property type="match status" value="1"/>
</dbReference>
<evidence type="ECO:0000256" key="12">
    <source>
        <dbReference type="ARBA" id="ARBA00023204"/>
    </source>
</evidence>
<keyword evidence="6" id="KW-0004">4Fe-4S</keyword>
<dbReference type="SUPFAM" id="SSF48150">
    <property type="entry name" value="DNA-glycosylase"/>
    <property type="match status" value="1"/>
</dbReference>
<comment type="caution">
    <text evidence="16">The sequence shown here is derived from an EMBL/GenBank/DDBJ whole genome shotgun (WGS) entry which is preliminary data.</text>
</comment>
<dbReference type="InterPro" id="IPR015797">
    <property type="entry name" value="NUDIX_hydrolase-like_dom_sf"/>
</dbReference>
<evidence type="ECO:0000256" key="6">
    <source>
        <dbReference type="ARBA" id="ARBA00022485"/>
    </source>
</evidence>
<evidence type="ECO:0000256" key="13">
    <source>
        <dbReference type="ARBA" id="ARBA00023295"/>
    </source>
</evidence>
<dbReference type="NCBIfam" id="TIGR01084">
    <property type="entry name" value="mutY"/>
    <property type="match status" value="1"/>
</dbReference>
<comment type="function">
    <text evidence="2">Adenine glycosylase active on G-A mispairs. MutY also corrects error-prone DNA synthesis past GO lesions which are due to the oxidatively damaged form of guanine: 7,8-dihydro-8-oxoguanine (8-oxo-dGTP).</text>
</comment>
<evidence type="ECO:0000256" key="3">
    <source>
        <dbReference type="ARBA" id="ARBA00008343"/>
    </source>
</evidence>
<accession>A0ABX5Q318</accession>
<dbReference type="PANTHER" id="PTHR42944">
    <property type="entry name" value="ADENINE DNA GLYCOSYLASE"/>
    <property type="match status" value="1"/>
</dbReference>
<sequence length="347" mass="40099">MNFSQQLIDWYTVNKRSLPWRDTKNPYFIWLSEVILQQTRVQQGLPYYKSFVKKFPSVENLAHAPQDEVLKLWQGLGYYSRARNLQTAAMQIVDNNSKFPDNYKDLLQLKGVGEYTAAAIASFAFGESVAVVDGNVYRVLSRIYGIATPINVPAGVKEFKSLAGKLLDQHDPATYNQAIMEFGAIQCVPKSPDCSVCPFQSNCIAYQEQRVKELPVKLKKTKVKNLFHHYLVIQTPSKKTVLHQRDNSSIWAGLFEFPYIEAQGALLPQEIIEEKFFKELVGESRFRESVYNQQPIIHKLSHRKVHAYFWIIELDQELNDTLSIEDARAKPVHVLMERFMKEFWQGK</sequence>
<dbReference type="PANTHER" id="PTHR42944:SF1">
    <property type="entry name" value="ADENINE DNA GLYCOSYLASE"/>
    <property type="match status" value="1"/>
</dbReference>
<evidence type="ECO:0000256" key="2">
    <source>
        <dbReference type="ARBA" id="ARBA00002933"/>
    </source>
</evidence>
<keyword evidence="8 14" id="KW-0227">DNA damage</keyword>
<dbReference type="SMART" id="SM00478">
    <property type="entry name" value="ENDO3c"/>
    <property type="match status" value="1"/>
</dbReference>
<protein>
    <recommendedName>
        <fullName evidence="5 14">Adenine DNA glycosylase</fullName>
        <ecNumber evidence="4 14">3.2.2.31</ecNumber>
    </recommendedName>
</protein>
<dbReference type="InterPro" id="IPR005760">
    <property type="entry name" value="A/G_AdeGlyc_MutY"/>
</dbReference>
<keyword evidence="11" id="KW-0411">Iron-sulfur</keyword>
<comment type="similarity">
    <text evidence="3 14">Belongs to the Nth/MutY family.</text>
</comment>
<dbReference type="EC" id="3.2.2.31" evidence="4 14"/>
<dbReference type="RefSeq" id="WP_041567019.1">
    <property type="nucleotide sequence ID" value="NZ_QKZR01000001.1"/>
</dbReference>
<dbReference type="InterPro" id="IPR003265">
    <property type="entry name" value="HhH-GPD_domain"/>
</dbReference>
<keyword evidence="17" id="KW-1185">Reference proteome</keyword>
<keyword evidence="7" id="KW-0479">Metal-binding</keyword>
<evidence type="ECO:0000256" key="7">
    <source>
        <dbReference type="ARBA" id="ARBA00022723"/>
    </source>
</evidence>
<comment type="catalytic activity">
    <reaction evidence="1 14">
        <text>Hydrolyzes free adenine bases from 7,8-dihydro-8-oxoguanine:adenine mismatched double-stranded DNA, leaving an apurinic site.</text>
        <dbReference type="EC" id="3.2.2.31"/>
    </reaction>
</comment>
<evidence type="ECO:0000256" key="5">
    <source>
        <dbReference type="ARBA" id="ARBA00022023"/>
    </source>
</evidence>
<dbReference type="Gene3D" id="3.90.79.10">
    <property type="entry name" value="Nucleoside Triphosphate Pyrophosphohydrolase"/>
    <property type="match status" value="1"/>
</dbReference>
<keyword evidence="10 14" id="KW-0408">Iron</keyword>
<dbReference type="InterPro" id="IPR000445">
    <property type="entry name" value="HhH_motif"/>
</dbReference>
<dbReference type="Pfam" id="PF14815">
    <property type="entry name" value="NUDIX_4"/>
    <property type="match status" value="1"/>
</dbReference>
<evidence type="ECO:0000256" key="14">
    <source>
        <dbReference type="RuleBase" id="RU365096"/>
    </source>
</evidence>
<evidence type="ECO:0000256" key="9">
    <source>
        <dbReference type="ARBA" id="ARBA00022801"/>
    </source>
</evidence>
<evidence type="ECO:0000313" key="17">
    <source>
        <dbReference type="Proteomes" id="UP000248584"/>
    </source>
</evidence>
<dbReference type="SUPFAM" id="SSF55811">
    <property type="entry name" value="Nudix"/>
    <property type="match status" value="1"/>
</dbReference>
<name>A0ABX5Q318_9FLAO</name>
<keyword evidence="9" id="KW-0378">Hydrolase</keyword>
<organism evidence="16 17">
    <name type="scientific">Nonlabens dokdonensis</name>
    <dbReference type="NCBI Taxonomy" id="328515"/>
    <lineage>
        <taxon>Bacteria</taxon>
        <taxon>Pseudomonadati</taxon>
        <taxon>Bacteroidota</taxon>
        <taxon>Flavobacteriia</taxon>
        <taxon>Flavobacteriales</taxon>
        <taxon>Flavobacteriaceae</taxon>
        <taxon>Nonlabens</taxon>
    </lineage>
</organism>
<gene>
    <name evidence="16" type="ORF">LX97_01350</name>
</gene>
<keyword evidence="12" id="KW-0234">DNA repair</keyword>
<evidence type="ECO:0000256" key="8">
    <source>
        <dbReference type="ARBA" id="ARBA00022763"/>
    </source>
</evidence>
<dbReference type="Gene3D" id="1.10.340.30">
    <property type="entry name" value="Hypothetical protein, domain 2"/>
    <property type="match status" value="1"/>
</dbReference>
<dbReference type="InterPro" id="IPR011257">
    <property type="entry name" value="DNA_glycosylase"/>
</dbReference>
<evidence type="ECO:0000256" key="11">
    <source>
        <dbReference type="ARBA" id="ARBA00023014"/>
    </source>
</evidence>
<evidence type="ECO:0000256" key="10">
    <source>
        <dbReference type="ARBA" id="ARBA00023004"/>
    </source>
</evidence>
<proteinExistence type="inferred from homology"/>
<reference evidence="16 17" key="1">
    <citation type="submission" date="2018-06" db="EMBL/GenBank/DDBJ databases">
        <title>Genomic Encyclopedia of Archaeal and Bacterial Type Strains, Phase II (KMG-II): from individual species to whole genera.</title>
        <authorList>
            <person name="Goeker M."/>
        </authorList>
    </citation>
    <scope>NUCLEOTIDE SEQUENCE [LARGE SCALE GENOMIC DNA]</scope>
    <source>
        <strain evidence="16 17">DSM 17205</strain>
    </source>
</reference>
<comment type="cofactor">
    <cofactor evidence="14">
        <name>[4Fe-4S] cluster</name>
        <dbReference type="ChEBI" id="CHEBI:49883"/>
    </cofactor>
    <text evidence="14">Binds 1 [4Fe-4S] cluster.</text>
</comment>
<dbReference type="Proteomes" id="UP000248584">
    <property type="component" value="Unassembled WGS sequence"/>
</dbReference>
<dbReference type="CDD" id="cd03431">
    <property type="entry name" value="NUDIX_DNA_Glycosylase_C-MutY"/>
    <property type="match status" value="1"/>
</dbReference>
<evidence type="ECO:0000256" key="1">
    <source>
        <dbReference type="ARBA" id="ARBA00000843"/>
    </source>
</evidence>
<feature type="domain" description="HhH-GPD" evidence="15">
    <location>
        <begin position="35"/>
        <end position="185"/>
    </location>
</feature>
<dbReference type="Pfam" id="PF00633">
    <property type="entry name" value="HHH"/>
    <property type="match status" value="1"/>
</dbReference>
<dbReference type="EMBL" id="QKZR01000001">
    <property type="protein sequence ID" value="PZX44339.1"/>
    <property type="molecule type" value="Genomic_DNA"/>
</dbReference>
<keyword evidence="13 14" id="KW-0326">Glycosidase</keyword>
<dbReference type="InterPro" id="IPR029119">
    <property type="entry name" value="MutY_C"/>
</dbReference>
<evidence type="ECO:0000313" key="16">
    <source>
        <dbReference type="EMBL" id="PZX44339.1"/>
    </source>
</evidence>
<dbReference type="CDD" id="cd00056">
    <property type="entry name" value="ENDO3c"/>
    <property type="match status" value="1"/>
</dbReference>